<dbReference type="PANTHER" id="PTHR38445:SF6">
    <property type="entry name" value="GNTR-FAMILY TRANSCRIPTIONAL REGULATOR"/>
    <property type="match status" value="1"/>
</dbReference>
<comment type="caution">
    <text evidence="5">The sequence shown here is derived from an EMBL/GenBank/DDBJ whole genome shotgun (WGS) entry which is preliminary data.</text>
</comment>
<name>A0A4R3KY92_9FIRM</name>
<proteinExistence type="predicted"/>
<organism evidence="5 6">
    <name type="scientific">Keratinibaculum paraultunense</name>
    <dbReference type="NCBI Taxonomy" id="1278232"/>
    <lineage>
        <taxon>Bacteria</taxon>
        <taxon>Bacillati</taxon>
        <taxon>Bacillota</taxon>
        <taxon>Tissierellia</taxon>
        <taxon>Tissierellales</taxon>
        <taxon>Tepidimicrobiaceae</taxon>
        <taxon>Keratinibaculum</taxon>
    </lineage>
</organism>
<dbReference type="PROSITE" id="PS50949">
    <property type="entry name" value="HTH_GNTR"/>
    <property type="match status" value="1"/>
</dbReference>
<reference evidence="5 6" key="1">
    <citation type="submission" date="2019-03" db="EMBL/GenBank/DDBJ databases">
        <title>Genomic Encyclopedia of Type Strains, Phase IV (KMG-IV): sequencing the most valuable type-strain genomes for metagenomic binning, comparative biology and taxonomic classification.</title>
        <authorList>
            <person name="Goeker M."/>
        </authorList>
    </citation>
    <scope>NUCLEOTIDE SEQUENCE [LARGE SCALE GENOMIC DNA]</scope>
    <source>
        <strain evidence="5 6">DSM 26752</strain>
    </source>
</reference>
<dbReference type="GO" id="GO:0003677">
    <property type="term" value="F:DNA binding"/>
    <property type="evidence" value="ECO:0007669"/>
    <property type="project" value="UniProtKB-KW"/>
</dbReference>
<dbReference type="Pfam" id="PF00392">
    <property type="entry name" value="GntR"/>
    <property type="match status" value="1"/>
</dbReference>
<dbReference type="EMBL" id="SMAE01000006">
    <property type="protein sequence ID" value="TCS89444.1"/>
    <property type="molecule type" value="Genomic_DNA"/>
</dbReference>
<dbReference type="InterPro" id="IPR036390">
    <property type="entry name" value="WH_DNA-bd_sf"/>
</dbReference>
<keyword evidence="3" id="KW-0804">Transcription</keyword>
<dbReference type="SUPFAM" id="SSF46785">
    <property type="entry name" value="Winged helix' DNA-binding domain"/>
    <property type="match status" value="1"/>
</dbReference>
<gene>
    <name evidence="5" type="ORF">EDD65_106110</name>
</gene>
<dbReference type="AlphaFoldDB" id="A0A4R3KY92"/>
<dbReference type="PANTHER" id="PTHR38445">
    <property type="entry name" value="HTH-TYPE TRANSCRIPTIONAL REPRESSOR YTRA"/>
    <property type="match status" value="1"/>
</dbReference>
<evidence type="ECO:0000256" key="3">
    <source>
        <dbReference type="ARBA" id="ARBA00023163"/>
    </source>
</evidence>
<evidence type="ECO:0000313" key="5">
    <source>
        <dbReference type="EMBL" id="TCS89444.1"/>
    </source>
</evidence>
<feature type="domain" description="HTH gntR-type" evidence="4">
    <location>
        <begin position="51"/>
        <end position="119"/>
    </location>
</feature>
<dbReference type="GO" id="GO:0003700">
    <property type="term" value="F:DNA-binding transcription factor activity"/>
    <property type="evidence" value="ECO:0007669"/>
    <property type="project" value="InterPro"/>
</dbReference>
<dbReference type="Proteomes" id="UP000294567">
    <property type="component" value="Unassembled WGS sequence"/>
</dbReference>
<accession>A0A4R3KY92</accession>
<evidence type="ECO:0000313" key="6">
    <source>
        <dbReference type="Proteomes" id="UP000294567"/>
    </source>
</evidence>
<keyword evidence="6" id="KW-1185">Reference proteome</keyword>
<keyword evidence="1" id="KW-0805">Transcription regulation</keyword>
<evidence type="ECO:0000256" key="2">
    <source>
        <dbReference type="ARBA" id="ARBA00023125"/>
    </source>
</evidence>
<dbReference type="Gene3D" id="1.10.10.10">
    <property type="entry name" value="Winged helix-like DNA-binding domain superfamily/Winged helix DNA-binding domain"/>
    <property type="match status" value="1"/>
</dbReference>
<keyword evidence="2 5" id="KW-0238">DNA-binding</keyword>
<dbReference type="SMART" id="SM00345">
    <property type="entry name" value="HTH_GNTR"/>
    <property type="match status" value="1"/>
</dbReference>
<protein>
    <submittedName>
        <fullName evidence="5">DNA-binding transcriptional regulator YhcF (GntR family)</fullName>
    </submittedName>
</protein>
<dbReference type="InterPro" id="IPR036388">
    <property type="entry name" value="WH-like_DNA-bd_sf"/>
</dbReference>
<sequence>MIEKFKQKPCNFLVTRFLKLYIDIKTILVYYRLSTLIFNNGGEYMEFKDNLPIYIQIMNLIKSSIASGEIRGGDKLPSVRELSKELKVNPNTIQRSYQELERENIVFTQRGMGTFVTEDQQMIKNLRSNMAKDVVHGFLMNMKKLGFDSNEIMDIVSEWIEKEEIK</sequence>
<evidence type="ECO:0000259" key="4">
    <source>
        <dbReference type="PROSITE" id="PS50949"/>
    </source>
</evidence>
<evidence type="ECO:0000256" key="1">
    <source>
        <dbReference type="ARBA" id="ARBA00023015"/>
    </source>
</evidence>
<dbReference type="CDD" id="cd07377">
    <property type="entry name" value="WHTH_GntR"/>
    <property type="match status" value="1"/>
</dbReference>
<dbReference type="InterPro" id="IPR000524">
    <property type="entry name" value="Tscrpt_reg_HTH_GntR"/>
</dbReference>